<dbReference type="InterPro" id="IPR036388">
    <property type="entry name" value="WH-like_DNA-bd_sf"/>
</dbReference>
<evidence type="ECO:0000313" key="2">
    <source>
        <dbReference type="Proteomes" id="UP001240639"/>
    </source>
</evidence>
<name>A0ABT9HSG8_9SPHN</name>
<dbReference type="EMBL" id="JAVAIM010000001">
    <property type="protein sequence ID" value="MDP4576103.1"/>
    <property type="molecule type" value="Genomic_DNA"/>
</dbReference>
<reference evidence="1 2" key="1">
    <citation type="submission" date="2023-08" db="EMBL/GenBank/DDBJ databases">
        <title>genomic of G39.</title>
        <authorList>
            <person name="Wang Y."/>
        </authorList>
    </citation>
    <scope>NUCLEOTIDE SEQUENCE [LARGE SCALE GENOMIC DNA]</scope>
    <source>
        <strain evidence="1 2">G39</strain>
    </source>
</reference>
<organism evidence="1 2">
    <name type="scientific">Qipengyuania profundimaris</name>
    <dbReference type="NCBI Taxonomy" id="3067652"/>
    <lineage>
        <taxon>Bacteria</taxon>
        <taxon>Pseudomonadati</taxon>
        <taxon>Pseudomonadota</taxon>
        <taxon>Alphaproteobacteria</taxon>
        <taxon>Sphingomonadales</taxon>
        <taxon>Erythrobacteraceae</taxon>
        <taxon>Qipengyuania</taxon>
    </lineage>
</organism>
<proteinExistence type="predicted"/>
<comment type="caution">
    <text evidence="1">The sequence shown here is derived from an EMBL/GenBank/DDBJ whole genome shotgun (WGS) entry which is preliminary data.</text>
</comment>
<evidence type="ECO:0000313" key="1">
    <source>
        <dbReference type="EMBL" id="MDP4576103.1"/>
    </source>
</evidence>
<sequence>MSNLEAEILKMLGRRAEGATLCPSEVARFVSPDDWRAEMIAVHAATDKLVSRGEFSLSWKGEPMPRRKGPYRIGKPSQ</sequence>
<protein>
    <submittedName>
        <fullName evidence="1">DUF3253 domain-containing protein</fullName>
    </submittedName>
</protein>
<dbReference type="InterPro" id="IPR036390">
    <property type="entry name" value="WH_DNA-bd_sf"/>
</dbReference>
<dbReference type="SUPFAM" id="SSF46785">
    <property type="entry name" value="Winged helix' DNA-binding domain"/>
    <property type="match status" value="1"/>
</dbReference>
<dbReference type="Gene3D" id="1.10.10.10">
    <property type="entry name" value="Winged helix-like DNA-binding domain superfamily/Winged helix DNA-binding domain"/>
    <property type="match status" value="1"/>
</dbReference>
<dbReference type="Proteomes" id="UP001240639">
    <property type="component" value="Unassembled WGS sequence"/>
</dbReference>
<dbReference type="InterPro" id="IPR021660">
    <property type="entry name" value="DUF3253"/>
</dbReference>
<gene>
    <name evidence="1" type="ORF">Q9K02_13250</name>
</gene>
<dbReference type="Pfam" id="PF11625">
    <property type="entry name" value="DUF3253"/>
    <property type="match status" value="1"/>
</dbReference>
<accession>A0ABT9HSG8</accession>
<keyword evidence="2" id="KW-1185">Reference proteome</keyword>